<gene>
    <name evidence="1" type="primary">HaRxLL489</name>
</gene>
<feature type="non-terminal residue" evidence="1">
    <location>
        <position position="118"/>
    </location>
</feature>
<protein>
    <submittedName>
        <fullName evidence="1">RxLR effector candidate protein</fullName>
    </submittedName>
</protein>
<reference evidence="1" key="1">
    <citation type="journal article" date="2014" name="PLoS Pathog.">
        <title>Expression profiling during Arabidopsis/downy mildew interaction reveals a highly-expressed effector that attenuates responses to salicylic acid.</title>
        <authorList>
            <person name="Asai S."/>
            <person name="Rallapalli G."/>
            <person name="Piquerez S.J.M."/>
            <person name="Caillaud M.C."/>
            <person name="Furzer O.J."/>
            <person name="Ishaque N."/>
            <person name="Wirthmueller L."/>
            <person name="Fabro G."/>
            <person name="Shirasu K."/>
            <person name="Jones J.D.G."/>
        </authorList>
    </citation>
    <scope>NUCLEOTIDE SEQUENCE</scope>
    <source>
        <strain evidence="1">Emoy2</strain>
    </source>
</reference>
<dbReference type="AlphaFoldDB" id="A0A090BFV7"/>
<dbReference type="EMBL" id="AB922564">
    <property type="protein sequence ID" value="BAP69140.1"/>
    <property type="molecule type" value="mRNA"/>
</dbReference>
<sequence>MWTSENLTACLPAALGVVFTCRLLGRFTKRDVNGDVHPSMGQAIDKSRSDSRTLRFQLSAMSQSLPWYEFCLHRSLLLDLELAEVPRRLPRGSSCATLFPSFRKCVQRRHDLAWPLRA</sequence>
<evidence type="ECO:0000313" key="1">
    <source>
        <dbReference type="EMBL" id="BAP69140.1"/>
    </source>
</evidence>
<proteinExistence type="evidence at transcript level"/>
<accession>A0A090BFV7</accession>
<organism evidence="1">
    <name type="scientific">Hyaloperonospora arabidopsidis (strain Emoy2)</name>
    <name type="common">Downy mildew agent</name>
    <name type="synonym">Peronospora arabidopsidis</name>
    <dbReference type="NCBI Taxonomy" id="559515"/>
    <lineage>
        <taxon>Eukaryota</taxon>
        <taxon>Sar</taxon>
        <taxon>Stramenopiles</taxon>
        <taxon>Oomycota</taxon>
        <taxon>Peronosporomycetes</taxon>
        <taxon>Peronosporales</taxon>
        <taxon>Peronosporaceae</taxon>
        <taxon>Hyaloperonospora</taxon>
    </lineage>
</organism>
<name>A0A090BFV7_HYAAE</name>